<sequence length="80" mass="9381">MTDGDVTELRYWLDLLIKGAIGIVISLVGMDYRQVKNSLKELEQSKYQLTMHVEIMQNEVGVIKSRLERMEQKIDRILEK</sequence>
<reference evidence="3" key="1">
    <citation type="submission" date="2020-04" db="EMBL/GenBank/DDBJ databases">
        <authorList>
            <person name="Chiriac C."/>
            <person name="Salcher M."/>
            <person name="Ghai R."/>
            <person name="Kavagutti S V."/>
        </authorList>
    </citation>
    <scope>NUCLEOTIDE SEQUENCE</scope>
</reference>
<proteinExistence type="predicted"/>
<evidence type="ECO:0000313" key="3">
    <source>
        <dbReference type="EMBL" id="CAB4166678.1"/>
    </source>
</evidence>
<keyword evidence="2" id="KW-0472">Membrane</keyword>
<name>A0A6J5PBQ2_9CAUD</name>
<keyword evidence="2" id="KW-1133">Transmembrane helix</keyword>
<evidence type="ECO:0000256" key="1">
    <source>
        <dbReference type="SAM" id="Coils"/>
    </source>
</evidence>
<keyword evidence="2" id="KW-0812">Transmembrane</keyword>
<protein>
    <submittedName>
        <fullName evidence="3">Uncharacterized protein</fullName>
    </submittedName>
</protein>
<keyword evidence="1" id="KW-0175">Coiled coil</keyword>
<feature type="transmembrane region" description="Helical" evidence="2">
    <location>
        <begin position="12"/>
        <end position="30"/>
    </location>
</feature>
<organism evidence="3">
    <name type="scientific">uncultured Caudovirales phage</name>
    <dbReference type="NCBI Taxonomy" id="2100421"/>
    <lineage>
        <taxon>Viruses</taxon>
        <taxon>Duplodnaviria</taxon>
        <taxon>Heunggongvirae</taxon>
        <taxon>Uroviricota</taxon>
        <taxon>Caudoviricetes</taxon>
        <taxon>Peduoviridae</taxon>
        <taxon>Maltschvirus</taxon>
        <taxon>Maltschvirus maltsch</taxon>
    </lineage>
</organism>
<dbReference type="EMBL" id="LR796790">
    <property type="protein sequence ID" value="CAB4166678.1"/>
    <property type="molecule type" value="Genomic_DNA"/>
</dbReference>
<feature type="coiled-coil region" evidence="1">
    <location>
        <begin position="39"/>
        <end position="80"/>
    </location>
</feature>
<accession>A0A6J5PBQ2</accession>
<evidence type="ECO:0000256" key="2">
    <source>
        <dbReference type="SAM" id="Phobius"/>
    </source>
</evidence>
<gene>
    <name evidence="3" type="ORF">UFOVP851_43</name>
</gene>